<sequence>MIVIGRRLLSAAMAGMLVVSALAAAVLPSGRAHADEAEVPAGSGFAHYITRDSDKLMDGTDEFRFISANVPTLSMVEDISWRTPDAWEQEDAMKTLVQLGGTATRPYVFSVHKPDDTPDMKRAVMGPGQFDENVFKAFDKQLQLANQYGIRIIVPFVDQYEWQGGIASYAAFRGKGKDQFWSDSQLIGDFKQTINYVLNRVNTYTGIPYKDDPAILAWETGNELVPASHTWTHDIASYIKSIDSHHLVLDGKYGIDDASLSDDAIDLVSNHYYPDHYPDYALQVNLDKAKTAGKKPFIVGEFGFKPTDQVGQLLDSVIDNGTSGAMIWSLRYHNRDGGFYPHTESTFGGVFYGAYRWPGFPSGNGFDETNLLQTLRAKAFAIRGIDTPPPIPAPDAPELLPIDSVSAIGWKGSVGASSYAVERAENGAGPWTSVGSQVYDAVPSATQLLNDTTAVSGTSYYYRVKAVNGSGESGYSNVVGPVAAAHAIIDPIRNYDGMYDYSTDLEFTSKDAAGHGDDWNRLKALPASSPQYVAYGLPLDSEGNPVAAAQLTATVYLDAAAAAGTNFAIEASPDGTTYSPLNASAADETSGAYVKRTYTTGQLPDGTRTVRIVFPEAAGAGELGNVRIAYTTDGSGLTFPDSIRRQTVSDGVLTDEFNNFLKMDSHTANLSFASDNINFFGGDEKRLNRTSNTNESFTYKADGDMNYFQFIMYARQNPNEFVLPDFTFYASADGANYTAVTDYAKKATPGEGYWAKTEYTAYKLPSGTRYLKFEFPLVPDSYKDQAWNPEASSLRIGIGSAKLDPPPDLSKSAIIDDFESYSGSSTNMRSAYMINTSGSALQISLSGDAKASGNYGMKLETNMEQGWGGFEKNVSGANWSGSSGIELWVNPNGADIGLSIQFTEDAGTGGEVWKGQTRVSGSEPVHVKLPFSSFSIPDWWLNSHPSVGNRQPDLNGPVSAGIYLDGAAGAKTIYLDDFKLYRDPVVDRFESYGGDDAKLRAVYTPNASGDAVTLSLNQSEKHDGDYGMKLEYELTDAKGYAGITKNMQGVDWSGSSGISLWVKPDGANRGLTVQVREASGEYWEAKAKLSGTDGTELQIPFHTFRMPGWSALDNGKLDVNAISEFSIYLDKGDSPAGSGSILFDSITAAPIGTIDNFEFYQGNSDAAFAAYIANASGDSAVVSLSSEQKSEGRYGMKLSYALTEGKGYAGVTRQLGRMNWSAAGNALQLQLVPDGSGRLFTVQFKEADGDTWESRLDLTGTTAKQETLPFSGFGRSIWSTGDGVMDLTAVAEYSLYINTGSAEPGNGAVVVDDVKLATVPVLDSYDYYDEGTELIASRSYSSNPWGGTVTLYPNAEHKLAGKYGLKYTYELPDASRNFAGITKTLGSMSWSEYDGLKLWLIPDGSGRKLTIQFKEPDGETWESYVPLNGTAPVKLALPLSGFVHAPWNNTGNGTLDLGSISEFSFYVNQGDGQLGTGVLYFDEVGLYKGDAYPGDDGDDNGSGGNGGNGGNGQPQQNAPLLISGDNLAVSGNTAVIQPDSGQEVRIADGVANRLDGHQLKVTVGGAALLLSPQWLKLADAQSPSQSQLSLKLTTQSSADVKLPGNGREHWQTAGDVVRLDLPELKESGSPFDRMRNDHAKLELAYDRNADSSQLGIYRYDEKSGSWVYVGGRVDAEAGVITASIDQPGEYAVLAFSKTYNDVPEQHWAYTSISQLTSRHALEGVSETDFAPGATVTRAQFIAMLIRSLGSSGTNASQAAQDKWYAPIMEEAVKAGLVQGHGDGKYAPEAQISRQEMAVLLMRFRGLLSGMDSAQADNGGLSKSAFTDDSAIAKWALGAVHEAAADGILQGNNNEFRPAATATRAEAAAAIIRLLNRMEFEFHR</sequence>
<evidence type="ECO:0000313" key="12">
    <source>
        <dbReference type="EMBL" id="REE85149.1"/>
    </source>
</evidence>
<dbReference type="GO" id="GO:0016985">
    <property type="term" value="F:mannan endo-1,4-beta-mannosidase activity"/>
    <property type="evidence" value="ECO:0007669"/>
    <property type="project" value="TreeGrafter"/>
</dbReference>
<dbReference type="Gene3D" id="3.20.20.80">
    <property type="entry name" value="Glycosidases"/>
    <property type="match status" value="1"/>
</dbReference>
<evidence type="ECO:0000256" key="3">
    <source>
        <dbReference type="ARBA" id="ARBA00012706"/>
    </source>
</evidence>
<dbReference type="CDD" id="cd00063">
    <property type="entry name" value="FN3"/>
    <property type="match status" value="1"/>
</dbReference>
<dbReference type="SUPFAM" id="SSF49265">
    <property type="entry name" value="Fibronectin type III"/>
    <property type="match status" value="1"/>
</dbReference>
<dbReference type="Proteomes" id="UP000256304">
    <property type="component" value="Unassembled WGS sequence"/>
</dbReference>
<dbReference type="InterPro" id="IPR045053">
    <property type="entry name" value="MAN-like"/>
</dbReference>
<dbReference type="Pfam" id="PF03425">
    <property type="entry name" value="CBM_11"/>
    <property type="match status" value="3"/>
</dbReference>
<reference evidence="12 13" key="1">
    <citation type="submission" date="2018-08" db="EMBL/GenBank/DDBJ databases">
        <title>Genomic Encyclopedia of Type Strains, Phase III (KMG-III): the genomes of soil and plant-associated and newly described type strains.</title>
        <authorList>
            <person name="Whitman W."/>
        </authorList>
    </citation>
    <scope>NUCLEOTIDE SEQUENCE [LARGE SCALE GENOMIC DNA]</scope>
    <source>
        <strain evidence="12 13">CGMCC 1.10966</strain>
    </source>
</reference>
<protein>
    <recommendedName>
        <fullName evidence="3">mannan endo-1,4-beta-mannosidase</fullName>
        <ecNumber evidence="3">3.2.1.78</ecNumber>
    </recommendedName>
</protein>
<dbReference type="GO" id="GO:0008810">
    <property type="term" value="F:cellulase activity"/>
    <property type="evidence" value="ECO:0007669"/>
    <property type="project" value="InterPro"/>
</dbReference>
<evidence type="ECO:0000256" key="1">
    <source>
        <dbReference type="ARBA" id="ARBA00001678"/>
    </source>
</evidence>
<dbReference type="InterPro" id="IPR001547">
    <property type="entry name" value="Glyco_hydro_5"/>
</dbReference>
<evidence type="ECO:0000256" key="6">
    <source>
        <dbReference type="ARBA" id="ARBA00022801"/>
    </source>
</evidence>
<evidence type="ECO:0000256" key="7">
    <source>
        <dbReference type="ARBA" id="ARBA00023295"/>
    </source>
</evidence>
<dbReference type="PROSITE" id="PS50853">
    <property type="entry name" value="FN3"/>
    <property type="match status" value="1"/>
</dbReference>
<accession>A0A3D9RYT0</accession>
<evidence type="ECO:0000313" key="13">
    <source>
        <dbReference type="Proteomes" id="UP000256304"/>
    </source>
</evidence>
<evidence type="ECO:0000256" key="5">
    <source>
        <dbReference type="ARBA" id="ARBA00022729"/>
    </source>
</evidence>
<dbReference type="InterPro" id="IPR013783">
    <property type="entry name" value="Ig-like_fold"/>
</dbReference>
<gene>
    <name evidence="12" type="ORF">A8990_11367</name>
</gene>
<dbReference type="InterPro" id="IPR005087">
    <property type="entry name" value="CBM11"/>
</dbReference>
<dbReference type="PANTHER" id="PTHR31451:SF39">
    <property type="entry name" value="MANNAN ENDO-1,4-BETA-MANNOSIDASE 1"/>
    <property type="match status" value="1"/>
</dbReference>
<feature type="compositionally biased region" description="Gly residues" evidence="8">
    <location>
        <begin position="1500"/>
        <end position="1512"/>
    </location>
</feature>
<dbReference type="Gene3D" id="2.60.120.430">
    <property type="entry name" value="Galactose-binding lectin"/>
    <property type="match status" value="1"/>
</dbReference>
<proteinExistence type="predicted"/>
<feature type="domain" description="Fibronectin type-III" evidence="10">
    <location>
        <begin position="393"/>
        <end position="487"/>
    </location>
</feature>
<evidence type="ECO:0000259" key="10">
    <source>
        <dbReference type="PROSITE" id="PS50853"/>
    </source>
</evidence>
<dbReference type="InterPro" id="IPR017853">
    <property type="entry name" value="GH"/>
</dbReference>
<name>A0A3D9RYT0_9BACL</name>
<evidence type="ECO:0000256" key="8">
    <source>
        <dbReference type="SAM" id="MobiDB-lite"/>
    </source>
</evidence>
<dbReference type="PANTHER" id="PTHR31451">
    <property type="match status" value="1"/>
</dbReference>
<evidence type="ECO:0000256" key="4">
    <source>
        <dbReference type="ARBA" id="ARBA00022525"/>
    </source>
</evidence>
<dbReference type="EC" id="3.2.1.78" evidence="3"/>
<dbReference type="EMBL" id="QTTN01000013">
    <property type="protein sequence ID" value="REE85149.1"/>
    <property type="molecule type" value="Genomic_DNA"/>
</dbReference>
<feature type="domain" description="SLH" evidence="11">
    <location>
        <begin position="1760"/>
        <end position="1814"/>
    </location>
</feature>
<feature type="domain" description="SLH" evidence="11">
    <location>
        <begin position="1695"/>
        <end position="1758"/>
    </location>
</feature>
<keyword evidence="6" id="KW-0378">Hydrolase</keyword>
<dbReference type="Pfam" id="PF26410">
    <property type="entry name" value="GH5_mannosidase"/>
    <property type="match status" value="1"/>
</dbReference>
<dbReference type="SUPFAM" id="SSF51445">
    <property type="entry name" value="(Trans)glycosidases"/>
    <property type="match status" value="1"/>
</dbReference>
<feature type="domain" description="SLH" evidence="11">
    <location>
        <begin position="1822"/>
        <end position="1883"/>
    </location>
</feature>
<organism evidence="12 13">
    <name type="scientific">Paenibacillus taihuensis</name>
    <dbReference type="NCBI Taxonomy" id="1156355"/>
    <lineage>
        <taxon>Bacteria</taxon>
        <taxon>Bacillati</taxon>
        <taxon>Bacillota</taxon>
        <taxon>Bacilli</taxon>
        <taxon>Bacillales</taxon>
        <taxon>Paenibacillaceae</taxon>
        <taxon>Paenibacillus</taxon>
    </lineage>
</organism>
<dbReference type="InterPro" id="IPR036116">
    <property type="entry name" value="FN3_sf"/>
</dbReference>
<dbReference type="Pfam" id="PF00395">
    <property type="entry name" value="SLH"/>
    <property type="match status" value="3"/>
</dbReference>
<feature type="region of interest" description="Disordered" evidence="8">
    <location>
        <begin position="1491"/>
        <end position="1519"/>
    </location>
</feature>
<dbReference type="RefSeq" id="WP_116189460.1">
    <property type="nucleotide sequence ID" value="NZ_QTTN01000013.1"/>
</dbReference>
<feature type="chain" id="PRO_5038359613" description="mannan endo-1,4-beta-mannosidase" evidence="9">
    <location>
        <begin position="24"/>
        <end position="1883"/>
    </location>
</feature>
<dbReference type="OrthoDB" id="9801493at2"/>
<dbReference type="InterPro" id="IPR008979">
    <property type="entry name" value="Galactose-bd-like_sf"/>
</dbReference>
<dbReference type="Gene3D" id="2.60.40.10">
    <property type="entry name" value="Immunoglobulins"/>
    <property type="match status" value="1"/>
</dbReference>
<dbReference type="Gene3D" id="2.60.120.260">
    <property type="entry name" value="Galactose-binding domain-like"/>
    <property type="match status" value="3"/>
</dbReference>
<comment type="catalytic activity">
    <reaction evidence="1">
        <text>Random hydrolysis of (1-&gt;4)-beta-D-mannosidic linkages in mannans, galactomannans and glucomannans.</text>
        <dbReference type="EC" id="3.2.1.78"/>
    </reaction>
</comment>
<dbReference type="PROSITE" id="PS51272">
    <property type="entry name" value="SLH"/>
    <property type="match status" value="3"/>
</dbReference>
<dbReference type="InterPro" id="IPR001119">
    <property type="entry name" value="SLH_dom"/>
</dbReference>
<comment type="subcellular location">
    <subcellularLocation>
        <location evidence="2">Secreted</location>
    </subcellularLocation>
</comment>
<feature type="signal peptide" evidence="9">
    <location>
        <begin position="1"/>
        <end position="23"/>
    </location>
</feature>
<comment type="caution">
    <text evidence="12">The sequence shown here is derived from an EMBL/GenBank/DDBJ whole genome shotgun (WGS) entry which is preliminary data.</text>
</comment>
<keyword evidence="4" id="KW-0964">Secreted</keyword>
<dbReference type="GO" id="GO:0030245">
    <property type="term" value="P:cellulose catabolic process"/>
    <property type="evidence" value="ECO:0007669"/>
    <property type="project" value="InterPro"/>
</dbReference>
<dbReference type="SUPFAM" id="SSF49785">
    <property type="entry name" value="Galactose-binding domain-like"/>
    <property type="match status" value="4"/>
</dbReference>
<keyword evidence="13" id="KW-1185">Reference proteome</keyword>
<evidence type="ECO:0000259" key="11">
    <source>
        <dbReference type="PROSITE" id="PS51272"/>
    </source>
</evidence>
<keyword evidence="5 9" id="KW-0732">Signal</keyword>
<dbReference type="GO" id="GO:0005576">
    <property type="term" value="C:extracellular region"/>
    <property type="evidence" value="ECO:0007669"/>
    <property type="project" value="UniProtKB-SubCell"/>
</dbReference>
<dbReference type="InterPro" id="IPR003961">
    <property type="entry name" value="FN3_dom"/>
</dbReference>
<keyword evidence="7" id="KW-0326">Glycosidase</keyword>
<evidence type="ECO:0000256" key="9">
    <source>
        <dbReference type="SAM" id="SignalP"/>
    </source>
</evidence>
<evidence type="ECO:0000256" key="2">
    <source>
        <dbReference type="ARBA" id="ARBA00004613"/>
    </source>
</evidence>